<feature type="transmembrane region" description="Helical" evidence="2">
    <location>
        <begin position="70"/>
        <end position="91"/>
    </location>
</feature>
<gene>
    <name evidence="3" type="ORF">HAP41_0000004225</name>
</gene>
<feature type="region of interest" description="Disordered" evidence="1">
    <location>
        <begin position="1"/>
        <end position="35"/>
    </location>
</feature>
<proteinExistence type="predicted"/>
<dbReference type="InterPro" id="IPR011990">
    <property type="entry name" value="TPR-like_helical_dom_sf"/>
</dbReference>
<feature type="compositionally biased region" description="Basic and acidic residues" evidence="1">
    <location>
        <begin position="1"/>
        <end position="21"/>
    </location>
</feature>
<organism evidence="3 4">
    <name type="scientific">Bradyrhizobium barranii subsp. apii</name>
    <dbReference type="NCBI Taxonomy" id="2819348"/>
    <lineage>
        <taxon>Bacteria</taxon>
        <taxon>Pseudomonadati</taxon>
        <taxon>Pseudomonadota</taxon>
        <taxon>Alphaproteobacteria</taxon>
        <taxon>Hyphomicrobiales</taxon>
        <taxon>Nitrobacteraceae</taxon>
        <taxon>Bradyrhizobium</taxon>
        <taxon>Bradyrhizobium barranii</taxon>
    </lineage>
</organism>
<evidence type="ECO:0000313" key="4">
    <source>
        <dbReference type="Proteomes" id="UP000551709"/>
    </source>
</evidence>
<feature type="compositionally biased region" description="Pro residues" evidence="1">
    <location>
        <begin position="172"/>
        <end position="189"/>
    </location>
</feature>
<keyword evidence="2" id="KW-0472">Membrane</keyword>
<evidence type="ECO:0000256" key="2">
    <source>
        <dbReference type="SAM" id="Phobius"/>
    </source>
</evidence>
<evidence type="ECO:0000256" key="1">
    <source>
        <dbReference type="SAM" id="MobiDB-lite"/>
    </source>
</evidence>
<name>A0A8T5V2C2_9BRAD</name>
<dbReference type="RefSeq" id="WP_166105113.1">
    <property type="nucleotide sequence ID" value="NZ_CP096255.1"/>
</dbReference>
<dbReference type="Proteomes" id="UP000551709">
    <property type="component" value="Chromosome"/>
</dbReference>
<feature type="compositionally biased region" description="Polar residues" evidence="1">
    <location>
        <begin position="118"/>
        <end position="128"/>
    </location>
</feature>
<evidence type="ECO:0000313" key="3">
    <source>
        <dbReference type="EMBL" id="UPT88354.1"/>
    </source>
</evidence>
<dbReference type="SUPFAM" id="SSF81901">
    <property type="entry name" value="HCP-like"/>
    <property type="match status" value="1"/>
</dbReference>
<feature type="region of interest" description="Disordered" evidence="1">
    <location>
        <begin position="118"/>
        <end position="153"/>
    </location>
</feature>
<dbReference type="EMBL" id="CP096255">
    <property type="protein sequence ID" value="UPT88354.1"/>
    <property type="molecule type" value="Genomic_DNA"/>
</dbReference>
<reference evidence="3" key="1">
    <citation type="journal article" date="2017" name="Syst. Appl. Microbiol.">
        <title>Soybeans inoculated with root zone soils of Canadian native legumes harbour diverse and novel Bradyrhizobium spp. that possess agricultural potential.</title>
        <authorList>
            <person name="Bromfield E.S.P."/>
            <person name="Cloutier S."/>
            <person name="Tambong J.T."/>
            <person name="Tran Thi T.V."/>
        </authorList>
    </citation>
    <scope>NUCLEOTIDE SEQUENCE</scope>
    <source>
        <strain evidence="3">1S5</strain>
    </source>
</reference>
<keyword evidence="2" id="KW-1133">Transmembrane helix</keyword>
<protein>
    <submittedName>
        <fullName evidence="3">Uncharacterized protein</fullName>
    </submittedName>
</protein>
<feature type="region of interest" description="Disordered" evidence="1">
    <location>
        <begin position="168"/>
        <end position="189"/>
    </location>
</feature>
<accession>A0A8T5V2C2</accession>
<keyword evidence="2" id="KW-0812">Transmembrane</keyword>
<dbReference type="Gene3D" id="1.25.40.10">
    <property type="entry name" value="Tetratricopeptide repeat domain"/>
    <property type="match status" value="1"/>
</dbReference>
<reference evidence="3" key="2">
    <citation type="submission" date="2022-04" db="EMBL/GenBank/DDBJ databases">
        <authorList>
            <person name="Bromfield E.S.P."/>
            <person name="Cloutier S."/>
        </authorList>
    </citation>
    <scope>NUCLEOTIDE SEQUENCE</scope>
    <source>
        <strain evidence="3">1S5</strain>
    </source>
</reference>
<sequence length="288" mass="30288">METTAHRPSKESKAFDSDRATSHPPTASFIRARAARADLSQDDPIPLFLSDPLGAPDPREYEPIEVRSRIVPRVLAAVLTASTLAVLVTLYQSDFRGLFAANAVSWMGIAPEQAMASANTPAMTQSSLKDSDRATNTRLASADTQVLPAPSTPSREAIATAYQTALQAQAPTPTPAPAPVAAPPAPTPPAKTLAKTLDADTLAGLMTRAKNLLRIGDIVAARLLLERAANAQDATAAFLLAQTYDPAVLGTSDARSIAGDATVARDWYQKAAALGSAEARQRLAQLQN</sequence>
<dbReference type="AlphaFoldDB" id="A0A8T5V2C2"/>